<dbReference type="PANTHER" id="PTHR43065:SF42">
    <property type="entry name" value="TWO-COMPONENT SENSOR PPRA"/>
    <property type="match status" value="1"/>
</dbReference>
<dbReference type="PROSITE" id="PS50110">
    <property type="entry name" value="RESPONSE_REGULATORY"/>
    <property type="match status" value="1"/>
</dbReference>
<name>A0AAW9QCV7_9BURK</name>
<evidence type="ECO:0000256" key="2">
    <source>
        <dbReference type="ARBA" id="ARBA00012438"/>
    </source>
</evidence>
<gene>
    <name evidence="8" type="ORF">V4F39_08915</name>
</gene>
<dbReference type="InterPro" id="IPR003661">
    <property type="entry name" value="HisK_dim/P_dom"/>
</dbReference>
<evidence type="ECO:0000256" key="3">
    <source>
        <dbReference type="ARBA" id="ARBA00022553"/>
    </source>
</evidence>
<feature type="domain" description="Histidine kinase" evidence="6">
    <location>
        <begin position="206"/>
        <end position="422"/>
    </location>
</feature>
<dbReference type="Gene3D" id="3.30.565.10">
    <property type="entry name" value="Histidine kinase-like ATPase, C-terminal domain"/>
    <property type="match status" value="1"/>
</dbReference>
<comment type="caution">
    <text evidence="8">The sequence shown here is derived from an EMBL/GenBank/DDBJ whole genome shotgun (WGS) entry which is preliminary data.</text>
</comment>
<dbReference type="PROSITE" id="PS50109">
    <property type="entry name" value="HIS_KIN"/>
    <property type="match status" value="1"/>
</dbReference>
<reference evidence="8 9" key="1">
    <citation type="submission" date="2024-02" db="EMBL/GenBank/DDBJ databases">
        <title>Genome sequence of Aquincola sp. MAHUQ-54.</title>
        <authorList>
            <person name="Huq M.A."/>
        </authorList>
    </citation>
    <scope>NUCLEOTIDE SEQUENCE [LARGE SCALE GENOMIC DNA]</scope>
    <source>
        <strain evidence="8 9">MAHUQ-54</strain>
    </source>
</reference>
<evidence type="ECO:0000259" key="6">
    <source>
        <dbReference type="PROSITE" id="PS50109"/>
    </source>
</evidence>
<evidence type="ECO:0000313" key="9">
    <source>
        <dbReference type="Proteomes" id="UP001336250"/>
    </source>
</evidence>
<dbReference type="InterPro" id="IPR001789">
    <property type="entry name" value="Sig_transdc_resp-reg_receiver"/>
</dbReference>
<dbReference type="PRINTS" id="PR00344">
    <property type="entry name" value="BCTRLSENSOR"/>
</dbReference>
<dbReference type="SUPFAM" id="SSF52172">
    <property type="entry name" value="CheY-like"/>
    <property type="match status" value="1"/>
</dbReference>
<dbReference type="InterPro" id="IPR004358">
    <property type="entry name" value="Sig_transdc_His_kin-like_C"/>
</dbReference>
<evidence type="ECO:0000256" key="1">
    <source>
        <dbReference type="ARBA" id="ARBA00000085"/>
    </source>
</evidence>
<dbReference type="InterPro" id="IPR036890">
    <property type="entry name" value="HATPase_C_sf"/>
</dbReference>
<dbReference type="Proteomes" id="UP001336250">
    <property type="component" value="Unassembled WGS sequence"/>
</dbReference>
<dbReference type="Pfam" id="PF02518">
    <property type="entry name" value="HATPase_c"/>
    <property type="match status" value="1"/>
</dbReference>
<dbReference type="InterPro" id="IPR003594">
    <property type="entry name" value="HATPase_dom"/>
</dbReference>
<feature type="coiled-coil region" evidence="5">
    <location>
        <begin position="142"/>
        <end position="176"/>
    </location>
</feature>
<organism evidence="8 9">
    <name type="scientific">Aquincola agrisoli</name>
    <dbReference type="NCBI Taxonomy" id="3119538"/>
    <lineage>
        <taxon>Bacteria</taxon>
        <taxon>Pseudomonadati</taxon>
        <taxon>Pseudomonadota</taxon>
        <taxon>Betaproteobacteria</taxon>
        <taxon>Burkholderiales</taxon>
        <taxon>Sphaerotilaceae</taxon>
        <taxon>Aquincola</taxon>
    </lineage>
</organism>
<dbReference type="SMART" id="SM00448">
    <property type="entry name" value="REC"/>
    <property type="match status" value="1"/>
</dbReference>
<dbReference type="SUPFAM" id="SSF55874">
    <property type="entry name" value="ATPase domain of HSP90 chaperone/DNA topoisomerase II/histidine kinase"/>
    <property type="match status" value="1"/>
</dbReference>
<accession>A0AAW9QCV7</accession>
<dbReference type="InterPro" id="IPR036097">
    <property type="entry name" value="HisK_dim/P_sf"/>
</dbReference>
<dbReference type="AlphaFoldDB" id="A0AAW9QCV7"/>
<dbReference type="RefSeq" id="WP_332288968.1">
    <property type="nucleotide sequence ID" value="NZ_JAZIBG010000020.1"/>
</dbReference>
<comment type="catalytic activity">
    <reaction evidence="1">
        <text>ATP + protein L-histidine = ADP + protein N-phospho-L-histidine.</text>
        <dbReference type="EC" id="2.7.13.3"/>
    </reaction>
</comment>
<evidence type="ECO:0000256" key="4">
    <source>
        <dbReference type="PROSITE-ProRule" id="PRU00169"/>
    </source>
</evidence>
<dbReference type="SUPFAM" id="SSF47384">
    <property type="entry name" value="Homodimeric domain of signal transducing histidine kinase"/>
    <property type="match status" value="1"/>
</dbReference>
<keyword evidence="3 4" id="KW-0597">Phosphoprotein</keyword>
<keyword evidence="5" id="KW-0175">Coiled coil</keyword>
<dbReference type="PANTHER" id="PTHR43065">
    <property type="entry name" value="SENSOR HISTIDINE KINASE"/>
    <property type="match status" value="1"/>
</dbReference>
<feature type="modified residue" description="4-aspartylphosphate" evidence="4">
    <location>
        <position position="492"/>
    </location>
</feature>
<dbReference type="EMBL" id="JAZIBG010000020">
    <property type="protein sequence ID" value="MEF7614028.1"/>
    <property type="molecule type" value="Genomic_DNA"/>
</dbReference>
<dbReference type="GO" id="GO:0000155">
    <property type="term" value="F:phosphorelay sensor kinase activity"/>
    <property type="evidence" value="ECO:0007669"/>
    <property type="project" value="InterPro"/>
</dbReference>
<sequence length="567" mass="61380">MSAPAIERRVLIHAPRGRDADVIDGVLQRQSIPTAVCPTAGAFQERLAEGAAAAVVAEETLATLVQERLVQWLAEQPSWSELPFVVLATRQAGRRPAEARAVLRTLGNVMLLERPLNAETLASAVESAVRARLRQYQTRQHLHELHEARSAEERLNRQLEDRITARTHELAAANDRLMAEIAERERTQAAMVHMQKMEAIGRLTGGIAHDFNNVLQVVNMNLELLTRQSAEPAITAIAERARRASGRGAKLTVQLLTFARSRSLVPRLTEVQGLLRGMQELVSLSIGSTIQLEMALSPSPAWVKLDSSQLEMAMLNLAVNAKDAMPDGGRLTIGSRLETLKPDGLPEGRYLLVSVCDEGTGIAEHLLGKVFDPFFTTKPVGSGTGLGLSQVYGFAQQSGGFATLDSRVGEGTCVTIGFPVVAPPDATQDPEPSPGEASGRPLRILVVEDDAEVRRVLVESLRMEGHAVAAASDGMEGLQKLSRAEHDLMVVDYAMPHMNGAEMIRRARGLRPELPIILATGYADMAEVAKVLGTRSILIKPFDLDALRSAVSQATRGDDGGRPPQQD</sequence>
<dbReference type="Pfam" id="PF00072">
    <property type="entry name" value="Response_reg"/>
    <property type="match status" value="1"/>
</dbReference>
<proteinExistence type="predicted"/>
<evidence type="ECO:0000259" key="7">
    <source>
        <dbReference type="PROSITE" id="PS50110"/>
    </source>
</evidence>
<feature type="domain" description="Response regulatory" evidence="7">
    <location>
        <begin position="443"/>
        <end position="555"/>
    </location>
</feature>
<evidence type="ECO:0000313" key="8">
    <source>
        <dbReference type="EMBL" id="MEF7614028.1"/>
    </source>
</evidence>
<dbReference type="SMART" id="SM00387">
    <property type="entry name" value="HATPase_c"/>
    <property type="match status" value="1"/>
</dbReference>
<dbReference type="Gene3D" id="1.10.287.130">
    <property type="match status" value="1"/>
</dbReference>
<dbReference type="EC" id="2.7.13.3" evidence="2"/>
<dbReference type="CDD" id="cd00082">
    <property type="entry name" value="HisKA"/>
    <property type="match status" value="1"/>
</dbReference>
<keyword evidence="9" id="KW-1185">Reference proteome</keyword>
<protein>
    <recommendedName>
        <fullName evidence="2">histidine kinase</fullName>
        <ecNumber evidence="2">2.7.13.3</ecNumber>
    </recommendedName>
</protein>
<dbReference type="InterPro" id="IPR005467">
    <property type="entry name" value="His_kinase_dom"/>
</dbReference>
<dbReference type="InterPro" id="IPR011006">
    <property type="entry name" value="CheY-like_superfamily"/>
</dbReference>
<evidence type="ECO:0000256" key="5">
    <source>
        <dbReference type="SAM" id="Coils"/>
    </source>
</evidence>
<dbReference type="Gene3D" id="3.40.50.2300">
    <property type="match status" value="1"/>
</dbReference>